<proteinExistence type="inferred from homology"/>
<evidence type="ECO:0000256" key="1">
    <source>
        <dbReference type="ARBA" id="ARBA00006601"/>
    </source>
</evidence>
<dbReference type="Proteomes" id="UP000000718">
    <property type="component" value="Chromosome"/>
</dbReference>
<dbReference type="InterPro" id="IPR014026">
    <property type="entry name" value="UDP-Glc/GDP-Man_DH_dimer"/>
</dbReference>
<reference evidence="8" key="1">
    <citation type="submission" date="2008-08" db="EMBL/GenBank/DDBJ databases">
        <title>The complete genome sequence of Thermodesulfovibrio yellowstonii strain ATCC 51303 / DSM 11347 / YP87.</title>
        <authorList>
            <person name="Dodson R.J."/>
            <person name="Durkin A.S."/>
            <person name="Wu M."/>
            <person name="Eisen J."/>
            <person name="Sutton G."/>
        </authorList>
    </citation>
    <scope>NUCLEOTIDE SEQUENCE [LARGE SCALE GENOMIC DNA]</scope>
    <source>
        <strain evidence="8">ATCC 51303 / DSM 11347 / YP87</strain>
    </source>
</reference>
<dbReference type="InterPro" id="IPR036220">
    <property type="entry name" value="UDP-Glc/GDP-Man_DH_C_sf"/>
</dbReference>
<dbReference type="SMART" id="SM00984">
    <property type="entry name" value="UDPG_MGDP_dh_C"/>
    <property type="match status" value="1"/>
</dbReference>
<dbReference type="PANTHER" id="PTHR43491:SF2">
    <property type="entry name" value="UDP-N-ACETYL-D-MANNOSAMINE DEHYDROGENASE"/>
    <property type="match status" value="1"/>
</dbReference>
<keyword evidence="2 7" id="KW-0560">Oxidoreductase</keyword>
<dbReference type="GO" id="GO:0016616">
    <property type="term" value="F:oxidoreductase activity, acting on the CH-OH group of donors, NAD or NADP as acceptor"/>
    <property type="evidence" value="ECO:0007669"/>
    <property type="project" value="InterPro"/>
</dbReference>
<dbReference type="InterPro" id="IPR014027">
    <property type="entry name" value="UDP-Glc/GDP-Man_DH_C"/>
</dbReference>
<dbReference type="InterPro" id="IPR001732">
    <property type="entry name" value="UDP-Glc/GDP-Man_DH_N"/>
</dbReference>
<feature type="domain" description="UDP-glucose/GDP-mannose dehydrogenase C-terminal" evidence="6">
    <location>
        <begin position="322"/>
        <end position="424"/>
    </location>
</feature>
<evidence type="ECO:0000313" key="8">
    <source>
        <dbReference type="Proteomes" id="UP000000718"/>
    </source>
</evidence>
<dbReference type="Pfam" id="PF03721">
    <property type="entry name" value="UDPG_MGDP_dh_N"/>
    <property type="match status" value="1"/>
</dbReference>
<keyword evidence="5" id="KW-0812">Transmembrane</keyword>
<accession>B5YJ56</accession>
<dbReference type="PANTHER" id="PTHR43491">
    <property type="entry name" value="UDP-N-ACETYL-D-MANNOSAMINE DEHYDROGENASE"/>
    <property type="match status" value="1"/>
</dbReference>
<keyword evidence="3" id="KW-0520">NAD</keyword>
<organism evidence="7 8">
    <name type="scientific">Thermodesulfovibrio yellowstonii (strain ATCC 51303 / DSM 11347 / YP87)</name>
    <dbReference type="NCBI Taxonomy" id="289376"/>
    <lineage>
        <taxon>Bacteria</taxon>
        <taxon>Pseudomonadati</taxon>
        <taxon>Nitrospirota</taxon>
        <taxon>Thermodesulfovibrionia</taxon>
        <taxon>Thermodesulfovibrionales</taxon>
        <taxon>Thermodesulfovibrionaceae</taxon>
        <taxon>Thermodesulfovibrio</taxon>
    </lineage>
</organism>
<dbReference type="STRING" id="289376.THEYE_A0424"/>
<dbReference type="KEGG" id="tye:THEYE_A0424"/>
<dbReference type="SUPFAM" id="SSF51735">
    <property type="entry name" value="NAD(P)-binding Rossmann-fold domains"/>
    <property type="match status" value="1"/>
</dbReference>
<dbReference type="Pfam" id="PF03720">
    <property type="entry name" value="UDPG_MGDP_dh_C"/>
    <property type="match status" value="1"/>
</dbReference>
<evidence type="ECO:0000313" key="7">
    <source>
        <dbReference type="EMBL" id="ACI20457.1"/>
    </source>
</evidence>
<keyword evidence="8" id="KW-1185">Reference proteome</keyword>
<dbReference type="GO" id="GO:0016628">
    <property type="term" value="F:oxidoreductase activity, acting on the CH-CH group of donors, NAD or NADP as acceptor"/>
    <property type="evidence" value="ECO:0007669"/>
    <property type="project" value="InterPro"/>
</dbReference>
<dbReference type="InterPro" id="IPR036291">
    <property type="entry name" value="NAD(P)-bd_dom_sf"/>
</dbReference>
<comment type="similarity">
    <text evidence="1 4">Belongs to the UDP-glucose/GDP-mannose dehydrogenase family.</text>
</comment>
<dbReference type="EMBL" id="CP001147">
    <property type="protein sequence ID" value="ACI20457.1"/>
    <property type="molecule type" value="Genomic_DNA"/>
</dbReference>
<dbReference type="Pfam" id="PF00984">
    <property type="entry name" value="UDPG_MGDP_dh"/>
    <property type="match status" value="1"/>
</dbReference>
<dbReference type="EC" id="1.1.1.-" evidence="7"/>
<keyword evidence="5" id="KW-0472">Membrane</keyword>
<dbReference type="InParanoid" id="B5YJ56"/>
<name>B5YJ56_THEYD</name>
<evidence type="ECO:0000256" key="4">
    <source>
        <dbReference type="PIRNR" id="PIRNR000124"/>
    </source>
</evidence>
<dbReference type="GO" id="GO:0051287">
    <property type="term" value="F:NAD binding"/>
    <property type="evidence" value="ECO:0007669"/>
    <property type="project" value="InterPro"/>
</dbReference>
<evidence type="ECO:0000259" key="6">
    <source>
        <dbReference type="SMART" id="SM00984"/>
    </source>
</evidence>
<dbReference type="PIRSF" id="PIRSF500136">
    <property type="entry name" value="UDP_ManNAc_DH"/>
    <property type="match status" value="1"/>
</dbReference>
<dbReference type="EnsemblBacteria" id="ACI20457">
    <property type="protein sequence ID" value="ACI20457"/>
    <property type="gene ID" value="THEYE_A0424"/>
</dbReference>
<evidence type="ECO:0000256" key="5">
    <source>
        <dbReference type="SAM" id="Phobius"/>
    </source>
</evidence>
<reference evidence="7 8" key="2">
    <citation type="journal article" date="2015" name="Genome Announc.">
        <title>Genome Sequence of the Sulfate-Reducing Thermophilic Bacterium Thermodesulfovibrio yellowstonii Strain DSM 11347T (Phylum Nitrospirae).</title>
        <authorList>
            <person name="Bhatnagar S."/>
            <person name="Badger J.H."/>
            <person name="Madupu R."/>
            <person name="Khouri H.M."/>
            <person name="O'Connor E.M."/>
            <person name="Robb F.T."/>
            <person name="Ward N.L."/>
            <person name="Eisen J.A."/>
        </authorList>
    </citation>
    <scope>NUCLEOTIDE SEQUENCE [LARGE SCALE GENOMIC DNA]</scope>
    <source>
        <strain evidence="8">ATCC 51303 / DSM 11347 / YP87</strain>
    </source>
</reference>
<dbReference type="FunCoup" id="B5YJ56">
    <property type="interactions" value="380"/>
</dbReference>
<dbReference type="SUPFAM" id="SSF48179">
    <property type="entry name" value="6-phosphogluconate dehydrogenase C-terminal domain-like"/>
    <property type="match status" value="1"/>
</dbReference>
<protein>
    <submittedName>
        <fullName evidence="7">VI polysaccharide biosynthesis protein VipA/tviB</fullName>
        <ecNumber evidence="7">1.1.1.-</ecNumber>
    </submittedName>
</protein>
<dbReference type="InterPro" id="IPR028359">
    <property type="entry name" value="UDP_ManNAc/GlcNAc_DH"/>
</dbReference>
<dbReference type="PATRIC" id="fig|289376.4.peg.420"/>
<dbReference type="HOGENOM" id="CLU_023810_3_1_0"/>
<dbReference type="OrthoDB" id="9803238at2"/>
<keyword evidence="5" id="KW-1133">Transmembrane helix</keyword>
<dbReference type="AlphaFoldDB" id="B5YJ56"/>
<dbReference type="Gene3D" id="3.40.50.720">
    <property type="entry name" value="NAD(P)-binding Rossmann-like Domain"/>
    <property type="match status" value="2"/>
</dbReference>
<gene>
    <name evidence="7" type="ordered locus">THEYE_A0424</name>
</gene>
<dbReference type="NCBIfam" id="TIGR03026">
    <property type="entry name" value="NDP-sugDHase"/>
    <property type="match status" value="1"/>
</dbReference>
<dbReference type="GO" id="GO:0000271">
    <property type="term" value="P:polysaccharide biosynthetic process"/>
    <property type="evidence" value="ECO:0007669"/>
    <property type="project" value="InterPro"/>
</dbReference>
<dbReference type="eggNOG" id="COG0677">
    <property type="taxonomic scope" value="Bacteria"/>
</dbReference>
<sequence length="437" mass="49419">MVQYEDLEKGKEKILIIGLGYVGLPLAVAMAKYFNIVGFDRNSQRIKDLKKGLDSTGEVTKAELLNSNIEFQDRLSDKNKFKFIIVAVPTPVDKLKNPDLSFLVSASEVVGRHISKGGVAVFESTVYPGATEEVCVPVIEKESGLRWKRDFWIGYSPERVNPGDREHNIERVVKIVSGDTPQTLELVASVYGKVIKAGVYKSPDIKTAEAAKVIENIQRDINIALMNELALIFHKLGLDTKEVLNAAKTKWNFLPFEPGLVGGHCIPVDPYYLARKSVEVGHAPELILAGRGVNEFIPLYIAHEIVKILIKAGKKVKGSKILILGATFKENVPDLRNSKVMELSKELEDFGMQIYHYDPVVMKNDLNHEYRWNFIDDINHHSPYDCVVLAVKHEVFIKKFSLDFYSKIMKTPCILIDIKGAYDREEILRKGFLYWRL</sequence>
<evidence type="ECO:0000256" key="2">
    <source>
        <dbReference type="ARBA" id="ARBA00023002"/>
    </source>
</evidence>
<feature type="transmembrane region" description="Helical" evidence="5">
    <location>
        <begin position="14"/>
        <end position="34"/>
    </location>
</feature>
<dbReference type="GO" id="GO:0016491">
    <property type="term" value="F:oxidoreductase activity"/>
    <property type="evidence" value="ECO:0000318"/>
    <property type="project" value="GO_Central"/>
</dbReference>
<evidence type="ECO:0000256" key="3">
    <source>
        <dbReference type="ARBA" id="ARBA00023027"/>
    </source>
</evidence>
<dbReference type="RefSeq" id="WP_012545193.1">
    <property type="nucleotide sequence ID" value="NC_011296.1"/>
</dbReference>
<dbReference type="InterPro" id="IPR008927">
    <property type="entry name" value="6-PGluconate_DH-like_C_sf"/>
</dbReference>
<dbReference type="InterPro" id="IPR017476">
    <property type="entry name" value="UDP-Glc/GDP-Man"/>
</dbReference>
<dbReference type="PIRSF" id="PIRSF000124">
    <property type="entry name" value="UDPglc_GDPman_dh"/>
    <property type="match status" value="1"/>
</dbReference>
<dbReference type="SUPFAM" id="SSF52413">
    <property type="entry name" value="UDP-glucose/GDP-mannose dehydrogenase C-terminal domain"/>
    <property type="match status" value="1"/>
</dbReference>